<feature type="transmembrane region" description="Helical" evidence="1">
    <location>
        <begin position="73"/>
        <end position="93"/>
    </location>
</feature>
<protein>
    <submittedName>
        <fullName evidence="2">Uncharacterized protein</fullName>
    </submittedName>
</protein>
<reference evidence="2 3" key="1">
    <citation type="journal article" date="2013" name="Genome Announc.">
        <title>Draft Genome Sequence of Arthrobacter crystallopoietes Strain BAB-32, Revealing Genes for Bioremediation.</title>
        <authorList>
            <person name="Joshi M.N."/>
            <person name="Pandit A.S."/>
            <person name="Sharma A."/>
            <person name="Pandya R.V."/>
            <person name="Desai S.M."/>
            <person name="Saxena A.K."/>
            <person name="Bagatharia S.B."/>
        </authorList>
    </citation>
    <scope>NUCLEOTIDE SEQUENCE [LARGE SCALE GENOMIC DNA]</scope>
    <source>
        <strain evidence="2 3">BAB-32</strain>
    </source>
</reference>
<dbReference type="Proteomes" id="UP000010729">
    <property type="component" value="Unassembled WGS sequence"/>
</dbReference>
<keyword evidence="1" id="KW-1133">Transmembrane helix</keyword>
<evidence type="ECO:0000256" key="1">
    <source>
        <dbReference type="SAM" id="Phobius"/>
    </source>
</evidence>
<accession>N1VCL5</accession>
<gene>
    <name evidence="2" type="ORF">D477_001134</name>
</gene>
<proteinExistence type="predicted"/>
<evidence type="ECO:0000313" key="2">
    <source>
        <dbReference type="EMBL" id="EMY36043.1"/>
    </source>
</evidence>
<keyword evidence="1" id="KW-0812">Transmembrane</keyword>
<dbReference type="AlphaFoldDB" id="N1VCL5"/>
<dbReference type="EMBL" id="ANPE02000040">
    <property type="protein sequence ID" value="EMY36043.1"/>
    <property type="molecule type" value="Genomic_DNA"/>
</dbReference>
<comment type="caution">
    <text evidence="2">The sequence shown here is derived from an EMBL/GenBank/DDBJ whole genome shotgun (WGS) entry which is preliminary data.</text>
</comment>
<keyword evidence="1" id="KW-0472">Membrane</keyword>
<evidence type="ECO:0000313" key="3">
    <source>
        <dbReference type="Proteomes" id="UP000010729"/>
    </source>
</evidence>
<name>N1VCL5_9MICC</name>
<feature type="transmembrane region" description="Helical" evidence="1">
    <location>
        <begin position="99"/>
        <end position="119"/>
    </location>
</feature>
<sequence length="125" mass="12598">MWLQAGNILLMVVAAVVLVVGVDQGTAALVASPATPGLGGFGAALMIGGALLVLVLAVVGYRWMARGERFAPLFAVLGWALLWFPLALALAVLAGGHPLAQFGATLVSGVGVVLSLVALGSKKPR</sequence>
<organism evidence="2 3">
    <name type="scientific">Arthrobacter crystallopoietes BAB-32</name>
    <dbReference type="NCBI Taxonomy" id="1246476"/>
    <lineage>
        <taxon>Bacteria</taxon>
        <taxon>Bacillati</taxon>
        <taxon>Actinomycetota</taxon>
        <taxon>Actinomycetes</taxon>
        <taxon>Micrococcales</taxon>
        <taxon>Micrococcaceae</taxon>
        <taxon>Crystallibacter</taxon>
    </lineage>
</organism>
<keyword evidence="3" id="KW-1185">Reference proteome</keyword>
<feature type="transmembrane region" description="Helical" evidence="1">
    <location>
        <begin position="37"/>
        <end position="61"/>
    </location>
</feature>